<protein>
    <submittedName>
        <fullName evidence="12">Multidrug ABC transporter ATP-binding protein</fullName>
    </submittedName>
</protein>
<dbReference type="InterPro" id="IPR003593">
    <property type="entry name" value="AAA+_ATPase"/>
</dbReference>
<gene>
    <name evidence="12" type="ORF">GCM10009037_22220</name>
</gene>
<evidence type="ECO:0000256" key="4">
    <source>
        <dbReference type="ARBA" id="ARBA00022692"/>
    </source>
</evidence>
<accession>A0A830FBP0</accession>
<dbReference type="PANTHER" id="PTHR43394:SF1">
    <property type="entry name" value="ATP-BINDING CASSETTE SUB-FAMILY B MEMBER 10, MITOCHONDRIAL"/>
    <property type="match status" value="1"/>
</dbReference>
<evidence type="ECO:0000256" key="7">
    <source>
        <dbReference type="ARBA" id="ARBA00022989"/>
    </source>
</evidence>
<dbReference type="Gene3D" id="3.40.50.300">
    <property type="entry name" value="P-loop containing nucleotide triphosphate hydrolases"/>
    <property type="match status" value="1"/>
</dbReference>
<dbReference type="InterPro" id="IPR027417">
    <property type="entry name" value="P-loop_NTPase"/>
</dbReference>
<dbReference type="SUPFAM" id="SSF90123">
    <property type="entry name" value="ABC transporter transmembrane region"/>
    <property type="match status" value="1"/>
</dbReference>
<dbReference type="GO" id="GO:0005886">
    <property type="term" value="C:plasma membrane"/>
    <property type="evidence" value="ECO:0007669"/>
    <property type="project" value="UniProtKB-SubCell"/>
</dbReference>
<dbReference type="OrthoDB" id="121502at2157"/>
<dbReference type="InterPro" id="IPR011527">
    <property type="entry name" value="ABC1_TM_dom"/>
</dbReference>
<dbReference type="PANTHER" id="PTHR43394">
    <property type="entry name" value="ATP-DEPENDENT PERMEASE MDL1, MITOCHONDRIAL"/>
    <property type="match status" value="1"/>
</dbReference>
<dbReference type="CDD" id="cd18565">
    <property type="entry name" value="ABC_6TM_exporter_like"/>
    <property type="match status" value="1"/>
</dbReference>
<dbReference type="Proteomes" id="UP000628840">
    <property type="component" value="Unassembled WGS sequence"/>
</dbReference>
<dbReference type="InterPro" id="IPR017871">
    <property type="entry name" value="ABC_transporter-like_CS"/>
</dbReference>
<feature type="transmembrane region" description="Helical" evidence="9">
    <location>
        <begin position="304"/>
        <end position="323"/>
    </location>
</feature>
<keyword evidence="5" id="KW-0547">Nucleotide-binding</keyword>
<feature type="transmembrane region" description="Helical" evidence="9">
    <location>
        <begin position="279"/>
        <end position="298"/>
    </location>
</feature>
<dbReference type="InterPro" id="IPR039421">
    <property type="entry name" value="Type_1_exporter"/>
</dbReference>
<evidence type="ECO:0000256" key="6">
    <source>
        <dbReference type="ARBA" id="ARBA00022840"/>
    </source>
</evidence>
<feature type="transmembrane region" description="Helical" evidence="9">
    <location>
        <begin position="175"/>
        <end position="192"/>
    </location>
</feature>
<dbReference type="InterPro" id="IPR003439">
    <property type="entry name" value="ABC_transporter-like_ATP-bd"/>
</dbReference>
<dbReference type="GO" id="GO:0005524">
    <property type="term" value="F:ATP binding"/>
    <property type="evidence" value="ECO:0007669"/>
    <property type="project" value="UniProtKB-KW"/>
</dbReference>
<comment type="caution">
    <text evidence="12">The sequence shown here is derived from an EMBL/GenBank/DDBJ whole genome shotgun (WGS) entry which is preliminary data.</text>
</comment>
<keyword evidence="6 12" id="KW-0067">ATP-binding</keyword>
<dbReference type="Gene3D" id="1.20.1560.10">
    <property type="entry name" value="ABC transporter type 1, transmembrane domain"/>
    <property type="match status" value="1"/>
</dbReference>
<keyword evidence="2" id="KW-0813">Transport</keyword>
<dbReference type="Pfam" id="PF00664">
    <property type="entry name" value="ABC_membrane"/>
    <property type="match status" value="1"/>
</dbReference>
<dbReference type="GO" id="GO:0016887">
    <property type="term" value="F:ATP hydrolysis activity"/>
    <property type="evidence" value="ECO:0007669"/>
    <property type="project" value="InterPro"/>
</dbReference>
<comment type="subcellular location">
    <subcellularLocation>
        <location evidence="1">Cell membrane</location>
        <topology evidence="1">Multi-pass membrane protein</topology>
    </subcellularLocation>
</comment>
<evidence type="ECO:0000256" key="9">
    <source>
        <dbReference type="SAM" id="Phobius"/>
    </source>
</evidence>
<feature type="transmembrane region" description="Helical" evidence="9">
    <location>
        <begin position="198"/>
        <end position="216"/>
    </location>
</feature>
<keyword evidence="3" id="KW-1003">Cell membrane</keyword>
<dbReference type="PROSITE" id="PS00211">
    <property type="entry name" value="ABC_TRANSPORTER_1"/>
    <property type="match status" value="1"/>
</dbReference>
<evidence type="ECO:0000259" key="11">
    <source>
        <dbReference type="PROSITE" id="PS50929"/>
    </source>
</evidence>
<reference evidence="12 13" key="1">
    <citation type="journal article" date="2019" name="Int. J. Syst. Evol. Microbiol.">
        <title>The Global Catalogue of Microorganisms (GCM) 10K type strain sequencing project: providing services to taxonomists for standard genome sequencing and annotation.</title>
        <authorList>
            <consortium name="The Broad Institute Genomics Platform"/>
            <consortium name="The Broad Institute Genome Sequencing Center for Infectious Disease"/>
            <person name="Wu L."/>
            <person name="Ma J."/>
        </authorList>
    </citation>
    <scope>NUCLEOTIDE SEQUENCE [LARGE SCALE GENOMIC DNA]</scope>
    <source>
        <strain evidence="12 13">JCM 19585</strain>
    </source>
</reference>
<dbReference type="EMBL" id="BMPF01000003">
    <property type="protein sequence ID" value="GGL38169.1"/>
    <property type="molecule type" value="Genomic_DNA"/>
</dbReference>
<dbReference type="PROSITE" id="PS50929">
    <property type="entry name" value="ABC_TM1F"/>
    <property type="match status" value="1"/>
</dbReference>
<evidence type="ECO:0000256" key="2">
    <source>
        <dbReference type="ARBA" id="ARBA00022448"/>
    </source>
</evidence>
<dbReference type="AlphaFoldDB" id="A0A830FBP0"/>
<dbReference type="PROSITE" id="PS50893">
    <property type="entry name" value="ABC_TRANSPORTER_2"/>
    <property type="match status" value="1"/>
</dbReference>
<evidence type="ECO:0000256" key="5">
    <source>
        <dbReference type="ARBA" id="ARBA00022741"/>
    </source>
</evidence>
<dbReference type="Pfam" id="PF00005">
    <property type="entry name" value="ABC_tran"/>
    <property type="match status" value="1"/>
</dbReference>
<evidence type="ECO:0000313" key="13">
    <source>
        <dbReference type="Proteomes" id="UP000628840"/>
    </source>
</evidence>
<feature type="domain" description="ABC transmembrane type-1" evidence="11">
    <location>
        <begin position="36"/>
        <end position="342"/>
    </location>
</feature>
<sequence length="636" mass="69508">MADEHGGFEHVRENVDGHPMRSLLAYARPYWKRLTAGVLASFCTRFARLVPPIVVAAAIDRVVLGSGTPGLLADAGLLPAASITTEAARLALLERLVTVAVLAYLVRSVTRFASRYLLQSTAQKVQRDLRDDTYDHLQHLSMDFFVDHQTGGMMSILNSDINRLEKFLNTEFRQLIRVIATVGGIGAILWLYSPKLALIALAPVPIIGLASGRFLTWIEPRYTSIRETVARLNTRLENNLGGAAVIKAFERYDFERERVAAQSQAYHDEKVAALRVRRAFFAGLRLLTGVVFVLVLYIGGTDIVTGAPGALSAGAFALFFLYLRRLYSPMRRVGKSANKYQLAKSSAERVFGVLGREPTITEPDDPYRPDSVEGDVAYDDVTFAYDERPVLRDVSLDVPAGATVGLAGTSGAGKSTLLKLLPRFHDPDRGAVRVDGTDVREYDLAALRSEIAVVEQNPYLFSGTVAENIAYGDADVLDAEWHGEDVDADAREAVVEAATAAEAHAFITDLPEGYDTLVGERGVKLSGGQRQRLAIARALLNDPAIIVFDEATSDVDTETEELIQESLERLIEDRTAFVIAHRLSTIRDADRIVVMEDGRVTETGTHETLLANAGGYADLWEAQVDDDAADATVADD</sequence>
<evidence type="ECO:0000313" key="12">
    <source>
        <dbReference type="EMBL" id="GGL38169.1"/>
    </source>
</evidence>
<dbReference type="InterPro" id="IPR036640">
    <property type="entry name" value="ABC1_TM_sf"/>
</dbReference>
<keyword evidence="4 9" id="KW-0812">Transmembrane</keyword>
<evidence type="ECO:0000256" key="1">
    <source>
        <dbReference type="ARBA" id="ARBA00004651"/>
    </source>
</evidence>
<feature type="domain" description="ABC transporter" evidence="10">
    <location>
        <begin position="376"/>
        <end position="622"/>
    </location>
</feature>
<keyword evidence="8 9" id="KW-0472">Membrane</keyword>
<organism evidence="12 13">
    <name type="scientific">Halarchaeum grantii</name>
    <dbReference type="NCBI Taxonomy" id="1193105"/>
    <lineage>
        <taxon>Archaea</taxon>
        <taxon>Methanobacteriati</taxon>
        <taxon>Methanobacteriota</taxon>
        <taxon>Stenosarchaea group</taxon>
        <taxon>Halobacteria</taxon>
        <taxon>Halobacteriales</taxon>
        <taxon>Halobacteriaceae</taxon>
    </lineage>
</organism>
<dbReference type="RefSeq" id="WP_188883817.1">
    <property type="nucleotide sequence ID" value="NZ_BMPF01000003.1"/>
</dbReference>
<name>A0A830FBP0_9EURY</name>
<evidence type="ECO:0000256" key="8">
    <source>
        <dbReference type="ARBA" id="ARBA00023136"/>
    </source>
</evidence>
<evidence type="ECO:0000259" key="10">
    <source>
        <dbReference type="PROSITE" id="PS50893"/>
    </source>
</evidence>
<dbReference type="GO" id="GO:0015421">
    <property type="term" value="F:ABC-type oligopeptide transporter activity"/>
    <property type="evidence" value="ECO:0007669"/>
    <property type="project" value="TreeGrafter"/>
</dbReference>
<dbReference type="SMART" id="SM00382">
    <property type="entry name" value="AAA"/>
    <property type="match status" value="1"/>
</dbReference>
<keyword evidence="7 9" id="KW-1133">Transmembrane helix</keyword>
<dbReference type="FunFam" id="3.40.50.300:FF:000221">
    <property type="entry name" value="Multidrug ABC transporter ATP-binding protein"/>
    <property type="match status" value="1"/>
</dbReference>
<keyword evidence="13" id="KW-1185">Reference proteome</keyword>
<evidence type="ECO:0000256" key="3">
    <source>
        <dbReference type="ARBA" id="ARBA00022475"/>
    </source>
</evidence>
<proteinExistence type="predicted"/>
<dbReference type="SUPFAM" id="SSF52540">
    <property type="entry name" value="P-loop containing nucleoside triphosphate hydrolases"/>
    <property type="match status" value="1"/>
</dbReference>